<name>A0ABP5EB84_9MICO</name>
<dbReference type="PANTHER" id="PTHR11814">
    <property type="entry name" value="SULFATE TRANSPORTER"/>
    <property type="match status" value="1"/>
</dbReference>
<dbReference type="PROSITE" id="PS50801">
    <property type="entry name" value="STAS"/>
    <property type="match status" value="1"/>
</dbReference>
<feature type="transmembrane region" description="Helical" evidence="5">
    <location>
        <begin position="209"/>
        <end position="234"/>
    </location>
</feature>
<keyword evidence="2 5" id="KW-0812">Transmembrane</keyword>
<reference evidence="8" key="1">
    <citation type="journal article" date="2019" name="Int. J. Syst. Evol. Microbiol.">
        <title>The Global Catalogue of Microorganisms (GCM) 10K type strain sequencing project: providing services to taxonomists for standard genome sequencing and annotation.</title>
        <authorList>
            <consortium name="The Broad Institute Genomics Platform"/>
            <consortium name="The Broad Institute Genome Sequencing Center for Infectious Disease"/>
            <person name="Wu L."/>
            <person name="Ma J."/>
        </authorList>
    </citation>
    <scope>NUCLEOTIDE SEQUENCE [LARGE SCALE GENOMIC DNA]</scope>
    <source>
        <strain evidence="8">JCM 14902</strain>
    </source>
</reference>
<evidence type="ECO:0000256" key="4">
    <source>
        <dbReference type="ARBA" id="ARBA00023136"/>
    </source>
</evidence>
<dbReference type="InterPro" id="IPR001902">
    <property type="entry name" value="SLC26A/SulP_fam"/>
</dbReference>
<comment type="subcellular location">
    <subcellularLocation>
        <location evidence="1">Membrane</location>
        <topology evidence="1">Multi-pass membrane protein</topology>
    </subcellularLocation>
</comment>
<feature type="transmembrane region" description="Helical" evidence="5">
    <location>
        <begin position="386"/>
        <end position="414"/>
    </location>
</feature>
<feature type="transmembrane region" description="Helical" evidence="5">
    <location>
        <begin position="254"/>
        <end position="274"/>
    </location>
</feature>
<keyword evidence="3 5" id="KW-1133">Transmembrane helix</keyword>
<dbReference type="InterPro" id="IPR002645">
    <property type="entry name" value="STAS_dom"/>
</dbReference>
<feature type="transmembrane region" description="Helical" evidence="5">
    <location>
        <begin position="128"/>
        <end position="151"/>
    </location>
</feature>
<feature type="transmembrane region" description="Helical" evidence="5">
    <location>
        <begin position="330"/>
        <end position="349"/>
    </location>
</feature>
<keyword evidence="8" id="KW-1185">Reference proteome</keyword>
<feature type="transmembrane region" description="Helical" evidence="5">
    <location>
        <begin position="355"/>
        <end position="374"/>
    </location>
</feature>
<protein>
    <submittedName>
        <fullName evidence="7">SulP family inorganic anion transporter</fullName>
    </submittedName>
</protein>
<evidence type="ECO:0000256" key="2">
    <source>
        <dbReference type="ARBA" id="ARBA00022692"/>
    </source>
</evidence>
<comment type="caution">
    <text evidence="7">The sequence shown here is derived from an EMBL/GenBank/DDBJ whole genome shotgun (WGS) entry which is preliminary data.</text>
</comment>
<dbReference type="RefSeq" id="WP_344064729.1">
    <property type="nucleotide sequence ID" value="NZ_BAAAOH010000001.1"/>
</dbReference>
<dbReference type="CDD" id="cd07042">
    <property type="entry name" value="STAS_SulP_like_sulfate_transporter"/>
    <property type="match status" value="1"/>
</dbReference>
<evidence type="ECO:0000313" key="8">
    <source>
        <dbReference type="Proteomes" id="UP001500326"/>
    </source>
</evidence>
<dbReference type="Gene3D" id="3.30.750.24">
    <property type="entry name" value="STAS domain"/>
    <property type="match status" value="1"/>
</dbReference>
<gene>
    <name evidence="7" type="ORF">GCM10009777_32880</name>
</gene>
<keyword evidence="4 5" id="KW-0472">Membrane</keyword>
<feature type="transmembrane region" description="Helical" evidence="5">
    <location>
        <begin position="103"/>
        <end position="121"/>
    </location>
</feature>
<sequence>MAAISNVVPAWMREYKPSWLSADLIAGVTLAAIAIPEVMGYTSIAQTPVITGLYTIIFPTLLFALLGSSRLLVVGADSATAAILAAGLAGIGIAGLSPNTAEWVAWTSLVALVCGVLLILARLLRLGFLGDFLSASVLIGFLTGVGIQVLAGQIPDMLGIPKGTGNWFEQQWHTITHIVDANGWTVAFAAGTLVIIVGCKLISRKIPGAVIAVILSIILSNVLDASSRGVAVIGPVQGGLPPFGLPQGITLTDIPAVMGVALSCFFLIIAQSAATSRSFAMKHSQHVDINRDIVGLAGANIAAGLTGTFVVNGSPTKTEILDEQRGRSQMANITMSVVVLIVVLFLTSYLTNMPVAVLAAIVFMIGLGLVDVKGLRRIRAARVSEFLIACFTAIVVFGWGVEQGIILAIILSIIELVRRAYAPTDFLVSVDKAGDPIYVPATTGAQSLPGLIVFRFDARLFYANASLFVDDIQTLIDGAPTRVRWLVLDCSSIGDIDYSASLNLADLIKALHDEHRVFALAAVDPTFMKDLQAYRTLASFDNAHIYPTVEAAIAAFRASSAANTTEGGQ</sequence>
<dbReference type="InterPro" id="IPR011547">
    <property type="entry name" value="SLC26A/SulP_dom"/>
</dbReference>
<dbReference type="Pfam" id="PF01740">
    <property type="entry name" value="STAS"/>
    <property type="match status" value="1"/>
</dbReference>
<dbReference type="EMBL" id="BAAAOH010000001">
    <property type="protein sequence ID" value="GAA1994573.1"/>
    <property type="molecule type" value="Genomic_DNA"/>
</dbReference>
<evidence type="ECO:0000313" key="7">
    <source>
        <dbReference type="EMBL" id="GAA1994573.1"/>
    </source>
</evidence>
<feature type="transmembrane region" description="Helical" evidence="5">
    <location>
        <begin position="20"/>
        <end position="39"/>
    </location>
</feature>
<feature type="domain" description="STAS" evidence="6">
    <location>
        <begin position="441"/>
        <end position="556"/>
    </location>
</feature>
<evidence type="ECO:0000256" key="5">
    <source>
        <dbReference type="SAM" id="Phobius"/>
    </source>
</evidence>
<feature type="transmembrane region" description="Helical" evidence="5">
    <location>
        <begin position="45"/>
        <end position="66"/>
    </location>
</feature>
<dbReference type="SUPFAM" id="SSF52091">
    <property type="entry name" value="SpoIIaa-like"/>
    <property type="match status" value="1"/>
</dbReference>
<organism evidence="7 8">
    <name type="scientific">Microbacterium pumilum</name>
    <dbReference type="NCBI Taxonomy" id="344165"/>
    <lineage>
        <taxon>Bacteria</taxon>
        <taxon>Bacillati</taxon>
        <taxon>Actinomycetota</taxon>
        <taxon>Actinomycetes</taxon>
        <taxon>Micrococcales</taxon>
        <taxon>Microbacteriaceae</taxon>
        <taxon>Microbacterium</taxon>
    </lineage>
</organism>
<accession>A0ABP5EB84</accession>
<evidence type="ECO:0000259" key="6">
    <source>
        <dbReference type="PROSITE" id="PS50801"/>
    </source>
</evidence>
<dbReference type="Proteomes" id="UP001500326">
    <property type="component" value="Unassembled WGS sequence"/>
</dbReference>
<feature type="transmembrane region" description="Helical" evidence="5">
    <location>
        <begin position="78"/>
        <end position="97"/>
    </location>
</feature>
<proteinExistence type="predicted"/>
<evidence type="ECO:0000256" key="1">
    <source>
        <dbReference type="ARBA" id="ARBA00004141"/>
    </source>
</evidence>
<evidence type="ECO:0000256" key="3">
    <source>
        <dbReference type="ARBA" id="ARBA00022989"/>
    </source>
</evidence>
<dbReference type="Pfam" id="PF00916">
    <property type="entry name" value="Sulfate_transp"/>
    <property type="match status" value="1"/>
</dbReference>
<feature type="transmembrane region" description="Helical" evidence="5">
    <location>
        <begin position="181"/>
        <end position="202"/>
    </location>
</feature>
<dbReference type="InterPro" id="IPR036513">
    <property type="entry name" value="STAS_dom_sf"/>
</dbReference>